<name>A0A2T2P5E0_CORCC</name>
<evidence type="ECO:0000313" key="2">
    <source>
        <dbReference type="EMBL" id="PSN72905.1"/>
    </source>
</evidence>
<evidence type="ECO:0000313" key="3">
    <source>
        <dbReference type="Proteomes" id="UP000240883"/>
    </source>
</evidence>
<evidence type="ECO:0000256" key="1">
    <source>
        <dbReference type="SAM" id="MobiDB-lite"/>
    </source>
</evidence>
<dbReference type="Proteomes" id="UP000240883">
    <property type="component" value="Unassembled WGS sequence"/>
</dbReference>
<proteinExistence type="predicted"/>
<dbReference type="AlphaFoldDB" id="A0A2T2P5E0"/>
<protein>
    <submittedName>
        <fullName evidence="2">Uncharacterized protein</fullName>
    </submittedName>
</protein>
<dbReference type="EMBL" id="KZ678129">
    <property type="protein sequence ID" value="PSN72905.1"/>
    <property type="molecule type" value="Genomic_DNA"/>
</dbReference>
<sequence>MEHPPPPLPSTPLPSPLGLCSLAHRAPRTAQCPCPRQRLRLSRLYAATGHSTSLSSPLCPRAPSAQQRCTSPARGARREATSASGFSRLHAANGAPATPSIPVRDTRPLRDTTLSTAVGELAAGRRRQPKDSDEHQKVVAYLLLAGWTAIIKLGRRSLPSLYRWPWSQSHKL</sequence>
<accession>A0A2T2P5E0</accession>
<reference evidence="2 3" key="1">
    <citation type="journal article" date="2018" name="Front. Microbiol.">
        <title>Genome-Wide Analysis of Corynespora cassiicola Leaf Fall Disease Putative Effectors.</title>
        <authorList>
            <person name="Lopez D."/>
            <person name="Ribeiro S."/>
            <person name="Label P."/>
            <person name="Fumanal B."/>
            <person name="Venisse J.S."/>
            <person name="Kohler A."/>
            <person name="de Oliveira R.R."/>
            <person name="Labutti K."/>
            <person name="Lipzen A."/>
            <person name="Lail K."/>
            <person name="Bauer D."/>
            <person name="Ohm R.A."/>
            <person name="Barry K.W."/>
            <person name="Spatafora J."/>
            <person name="Grigoriev I.V."/>
            <person name="Martin F.M."/>
            <person name="Pujade-Renaud V."/>
        </authorList>
    </citation>
    <scope>NUCLEOTIDE SEQUENCE [LARGE SCALE GENOMIC DNA]</scope>
    <source>
        <strain evidence="2 3">Philippines</strain>
    </source>
</reference>
<gene>
    <name evidence="2" type="ORF">BS50DRAFT_172880</name>
</gene>
<feature type="region of interest" description="Disordered" evidence="1">
    <location>
        <begin position="52"/>
        <end position="110"/>
    </location>
</feature>
<keyword evidence="3" id="KW-1185">Reference proteome</keyword>
<organism evidence="2 3">
    <name type="scientific">Corynespora cassiicola Philippines</name>
    <dbReference type="NCBI Taxonomy" id="1448308"/>
    <lineage>
        <taxon>Eukaryota</taxon>
        <taxon>Fungi</taxon>
        <taxon>Dikarya</taxon>
        <taxon>Ascomycota</taxon>
        <taxon>Pezizomycotina</taxon>
        <taxon>Dothideomycetes</taxon>
        <taxon>Pleosporomycetidae</taxon>
        <taxon>Pleosporales</taxon>
        <taxon>Corynesporascaceae</taxon>
        <taxon>Corynespora</taxon>
    </lineage>
</organism>